<keyword evidence="2" id="KW-1185">Reference proteome</keyword>
<name>A0A2N9YCB9_9GAMM</name>
<protein>
    <submittedName>
        <fullName evidence="1">Uncharacterized protein</fullName>
    </submittedName>
</protein>
<accession>A0A2N9YCB9</accession>
<sequence length="127" mass="14523">MKIKIDDTLVEATSLFDGKWNKQFNFEKLQKKDRVYKLELQDNPNLSPEPGTYSDLSVDELCKMTFSLGNPDGYIFCENGKKHRVYYEHVLFLMGYGASIDGSPVISFSARHLGDDTLPFFTISIIK</sequence>
<dbReference type="RefSeq" id="WP_062147842.1">
    <property type="nucleotide sequence ID" value="NZ_CP012373.2"/>
</dbReference>
<dbReference type="EMBL" id="CP018889">
    <property type="protein sequence ID" value="AUI68082.1"/>
    <property type="molecule type" value="Genomic_DNA"/>
</dbReference>
<dbReference type="AlphaFoldDB" id="A0A2N9YCB9"/>
<organism evidence="1 2">
    <name type="scientific">Beggiatoa leptomitoformis</name>
    <dbReference type="NCBI Taxonomy" id="288004"/>
    <lineage>
        <taxon>Bacteria</taxon>
        <taxon>Pseudomonadati</taxon>
        <taxon>Pseudomonadota</taxon>
        <taxon>Gammaproteobacteria</taxon>
        <taxon>Thiotrichales</taxon>
        <taxon>Thiotrichaceae</taxon>
        <taxon>Beggiatoa</taxon>
    </lineage>
</organism>
<evidence type="ECO:0000313" key="1">
    <source>
        <dbReference type="EMBL" id="AUI68082.1"/>
    </source>
</evidence>
<gene>
    <name evidence="1" type="ORF">BLE401_04785</name>
</gene>
<reference evidence="2" key="1">
    <citation type="submission" date="2016-12" db="EMBL/GenBank/DDBJ databases">
        <title>Complete Genome Sequence of Beggiatoa leptomitiformis D-401.</title>
        <authorList>
            <person name="Fomenkov A."/>
            <person name="Vincze T."/>
            <person name="Grabovich M."/>
            <person name="Anton B.P."/>
            <person name="Dubinina G."/>
            <person name="Orlova M."/>
            <person name="Belousova E."/>
            <person name="Roberts R.J."/>
        </authorList>
    </citation>
    <scope>NUCLEOTIDE SEQUENCE [LARGE SCALE GENOMIC DNA]</scope>
    <source>
        <strain evidence="2">D-401</strain>
    </source>
</reference>
<dbReference type="KEGG" id="blep:AL038_01240"/>
<proteinExistence type="predicted"/>
<evidence type="ECO:0000313" key="2">
    <source>
        <dbReference type="Proteomes" id="UP000234271"/>
    </source>
</evidence>
<dbReference type="Proteomes" id="UP000234271">
    <property type="component" value="Chromosome"/>
</dbReference>